<feature type="region of interest" description="Disordered" evidence="15">
    <location>
        <begin position="1"/>
        <end position="21"/>
    </location>
</feature>
<gene>
    <name evidence="17" type="ORF">M569_02718</name>
</gene>
<evidence type="ECO:0000256" key="5">
    <source>
        <dbReference type="ARBA" id="ARBA00022588"/>
    </source>
</evidence>
<dbReference type="AlphaFoldDB" id="S8CYH3"/>
<dbReference type="EMBL" id="AUSU01000996">
    <property type="protein sequence ID" value="EPS72040.1"/>
    <property type="molecule type" value="Genomic_DNA"/>
</dbReference>
<evidence type="ECO:0000256" key="4">
    <source>
        <dbReference type="ARBA" id="ARBA00022553"/>
    </source>
</evidence>
<feature type="region of interest" description="Disordered" evidence="15">
    <location>
        <begin position="389"/>
        <end position="457"/>
    </location>
</feature>
<feature type="domain" description="WW" evidence="16">
    <location>
        <begin position="199"/>
        <end position="233"/>
    </location>
</feature>
<sequence length="457" mass="49335">MADQSVEPLPPGTQFSGSSVPVPYTMNSFSYGFHTEYEAVSGIEADAQSAALHEQEVATQMVIKNQRDSNCSSQPPDHSGDILSGRHDSNAIKEHLLRMATQHRAEMAAKRGKPAANEEGNLEIGNGYGVPGGLANYGSSSVPLPDIQDGNDFADPDGNSTAEELPEYLKKKLRARGILKDAETCSVSDNRNGGAQPVQMRMPGWIESVDPGSGATYYYNESLGKSQWERPTDAVPTPNPAFTGGSLGDWMEAFDGTTGVKYYYNPKTNSSQWEHPSQKQQQQHHHHDGGTGLRTRCKGCGGWGLGLIQAWGYCKHCTRVHNLPEIKYLYASIGKSSKKRPPAPEKMIKKKRERREVDDLDPMDPSSYSDAPRGGWVVGLKGVQPRAADTTATGPLFQQRPYPSPGAVLRKNAEIASSSSSSTSAADSSQKKKKQYGGGYAPISKRGDGSDGLGDAD</sequence>
<evidence type="ECO:0000259" key="16">
    <source>
        <dbReference type="PROSITE" id="PS50020"/>
    </source>
</evidence>
<evidence type="ECO:0000256" key="15">
    <source>
        <dbReference type="SAM" id="MobiDB-lite"/>
    </source>
</evidence>
<evidence type="ECO:0000256" key="7">
    <source>
        <dbReference type="ARBA" id="ARBA00022737"/>
    </source>
</evidence>
<evidence type="ECO:0000256" key="14">
    <source>
        <dbReference type="ARBA" id="ARBA00046362"/>
    </source>
</evidence>
<feature type="compositionally biased region" description="Polar residues" evidence="15">
    <location>
        <begin position="269"/>
        <end position="279"/>
    </location>
</feature>
<evidence type="ECO:0000256" key="1">
    <source>
        <dbReference type="ARBA" id="ARBA00004324"/>
    </source>
</evidence>
<evidence type="ECO:0000256" key="11">
    <source>
        <dbReference type="ARBA" id="ARBA00023187"/>
    </source>
</evidence>
<evidence type="ECO:0000313" key="17">
    <source>
        <dbReference type="EMBL" id="EPS72040.1"/>
    </source>
</evidence>
<dbReference type="SMART" id="SM00456">
    <property type="entry name" value="WW"/>
    <property type="match status" value="2"/>
</dbReference>
<keyword evidence="6" id="KW-0507">mRNA processing</keyword>
<dbReference type="GO" id="GO:0016607">
    <property type="term" value="C:nuclear speck"/>
    <property type="evidence" value="ECO:0007669"/>
    <property type="project" value="UniProtKB-SubCell"/>
</dbReference>
<comment type="subcellular location">
    <subcellularLocation>
        <location evidence="2">Cytoplasmic granule</location>
    </subcellularLocation>
    <subcellularLocation>
        <location evidence="1">Nucleus speckle</location>
    </subcellularLocation>
</comment>
<dbReference type="PROSITE" id="PS50020">
    <property type="entry name" value="WW_DOMAIN_2"/>
    <property type="match status" value="2"/>
</dbReference>
<reference evidence="17 18" key="1">
    <citation type="journal article" date="2013" name="BMC Genomics">
        <title>The miniature genome of a carnivorous plant Genlisea aurea contains a low number of genes and short non-coding sequences.</title>
        <authorList>
            <person name="Leushkin E.V."/>
            <person name="Sutormin R.A."/>
            <person name="Nabieva E.R."/>
            <person name="Penin A.A."/>
            <person name="Kondrashov A.S."/>
            <person name="Logacheva M.D."/>
        </authorList>
    </citation>
    <scope>NUCLEOTIDE SEQUENCE [LARGE SCALE GENOMIC DNA]</scope>
</reference>
<dbReference type="CDD" id="cd00201">
    <property type="entry name" value="WW"/>
    <property type="match status" value="2"/>
</dbReference>
<keyword evidence="4" id="KW-0597">Phosphoprotein</keyword>
<keyword evidence="8" id="KW-0391">Immunity</keyword>
<keyword evidence="18" id="KW-1185">Reference proteome</keyword>
<dbReference type="Gene3D" id="2.20.70.10">
    <property type="match status" value="2"/>
</dbReference>
<keyword evidence="10" id="KW-0804">Transcription</keyword>
<dbReference type="GO" id="GO:0005737">
    <property type="term" value="C:cytoplasm"/>
    <property type="evidence" value="ECO:0007669"/>
    <property type="project" value="TreeGrafter"/>
</dbReference>
<dbReference type="PROSITE" id="PS01159">
    <property type="entry name" value="WW_DOMAIN_1"/>
    <property type="match status" value="2"/>
</dbReference>
<feature type="region of interest" description="Disordered" evidence="15">
    <location>
        <begin position="269"/>
        <end position="293"/>
    </location>
</feature>
<evidence type="ECO:0000256" key="9">
    <source>
        <dbReference type="ARBA" id="ARBA00023015"/>
    </source>
</evidence>
<feature type="region of interest" description="Disordered" evidence="15">
    <location>
        <begin position="66"/>
        <end position="86"/>
    </location>
</feature>
<keyword evidence="12" id="KW-0539">Nucleus</keyword>
<organism evidence="17 18">
    <name type="scientific">Genlisea aurea</name>
    <dbReference type="NCBI Taxonomy" id="192259"/>
    <lineage>
        <taxon>Eukaryota</taxon>
        <taxon>Viridiplantae</taxon>
        <taxon>Streptophyta</taxon>
        <taxon>Embryophyta</taxon>
        <taxon>Tracheophyta</taxon>
        <taxon>Spermatophyta</taxon>
        <taxon>Magnoliopsida</taxon>
        <taxon>eudicotyledons</taxon>
        <taxon>Gunneridae</taxon>
        <taxon>Pentapetalae</taxon>
        <taxon>asterids</taxon>
        <taxon>lamiids</taxon>
        <taxon>Lamiales</taxon>
        <taxon>Lentibulariaceae</taxon>
        <taxon>Genlisea</taxon>
    </lineage>
</organism>
<dbReference type="Pfam" id="PF00397">
    <property type="entry name" value="WW"/>
    <property type="match status" value="2"/>
</dbReference>
<comment type="caution">
    <text evidence="17">The sequence shown here is derived from an EMBL/GenBank/DDBJ whole genome shotgun (WGS) entry which is preliminary data.</text>
</comment>
<evidence type="ECO:0000256" key="10">
    <source>
        <dbReference type="ARBA" id="ARBA00023163"/>
    </source>
</evidence>
<dbReference type="GO" id="GO:0043021">
    <property type="term" value="F:ribonucleoprotein complex binding"/>
    <property type="evidence" value="ECO:0007669"/>
    <property type="project" value="TreeGrafter"/>
</dbReference>
<dbReference type="InterPro" id="IPR001202">
    <property type="entry name" value="WW_dom"/>
</dbReference>
<dbReference type="Proteomes" id="UP000015453">
    <property type="component" value="Unassembled WGS sequence"/>
</dbReference>
<keyword evidence="5" id="KW-0399">Innate immunity</keyword>
<dbReference type="SUPFAM" id="SSF51045">
    <property type="entry name" value="WW domain"/>
    <property type="match status" value="2"/>
</dbReference>
<evidence type="ECO:0000256" key="6">
    <source>
        <dbReference type="ARBA" id="ARBA00022664"/>
    </source>
</evidence>
<dbReference type="GO" id="GO:0000380">
    <property type="term" value="P:alternative mRNA splicing, via spliceosome"/>
    <property type="evidence" value="ECO:0007669"/>
    <property type="project" value="TreeGrafter"/>
</dbReference>
<dbReference type="GO" id="GO:0045087">
    <property type="term" value="P:innate immune response"/>
    <property type="evidence" value="ECO:0007669"/>
    <property type="project" value="UniProtKB-KW"/>
</dbReference>
<dbReference type="InterPro" id="IPR036020">
    <property type="entry name" value="WW_dom_sf"/>
</dbReference>
<keyword evidence="9" id="KW-0805">Transcription regulation</keyword>
<proteinExistence type="predicted"/>
<comment type="subunit">
    <text evidence="14">Interacts with POU3F2/Brn-2, ATXN1, TXNL4A, HTT and AR. Interaction with ATXN1 correlates positively with the length of the polyglutamine tract. Interacts with RNA polymerase II large subunit in a phosphorylation-dependent manner. Forms a ternary complex with ATXN1 mutant and phosphorylated RNA polymerase II. Interacts (via C-terminus) with TXNL4A and CD2BP2. Interacts (via WW domain) with ATN1 and SF3B1, and may interact with additional splice factors. Interacts (via WW domain) with WBP11; Leading to reduce interaction between PQBP1 and TXNL4A. Interacts with CAPRIN1. Interacts with DDX1. Interacts with SFPQ. Interacts with KHSRP.</text>
</comment>
<evidence type="ECO:0000256" key="8">
    <source>
        <dbReference type="ARBA" id="ARBA00022859"/>
    </source>
</evidence>
<evidence type="ECO:0000256" key="12">
    <source>
        <dbReference type="ARBA" id="ARBA00023242"/>
    </source>
</evidence>
<dbReference type="PANTHER" id="PTHR21737">
    <property type="entry name" value="POLYGLUTAMINE BINDING PROTEIN 1/MARVEL MEMBRANE-ASSOCIATING DOMAIN CONTAINING 3"/>
    <property type="match status" value="1"/>
</dbReference>
<keyword evidence="7" id="KW-0677">Repeat</keyword>
<accession>S8CYH3</accession>
<feature type="domain" description="WW" evidence="16">
    <location>
        <begin position="250"/>
        <end position="278"/>
    </location>
</feature>
<protein>
    <recommendedName>
        <fullName evidence="3">Polyglutamine-binding protein 1</fullName>
    </recommendedName>
    <alternativeName>
        <fullName evidence="13">Polyglutamine tract-binding protein 1</fullName>
    </alternativeName>
</protein>
<dbReference type="OrthoDB" id="42462at2759"/>
<evidence type="ECO:0000256" key="3">
    <source>
        <dbReference type="ARBA" id="ARBA00021117"/>
    </source>
</evidence>
<name>S8CYH3_9LAMI</name>
<feature type="compositionally biased region" description="Low complexity" evidence="15">
    <location>
        <begin position="416"/>
        <end position="428"/>
    </location>
</feature>
<keyword evidence="11" id="KW-0508">mRNA splicing</keyword>
<evidence type="ECO:0000313" key="18">
    <source>
        <dbReference type="Proteomes" id="UP000015453"/>
    </source>
</evidence>
<feature type="region of interest" description="Disordered" evidence="15">
    <location>
        <begin position="335"/>
        <end position="375"/>
    </location>
</feature>
<evidence type="ECO:0000256" key="2">
    <source>
        <dbReference type="ARBA" id="ARBA00004463"/>
    </source>
</evidence>
<dbReference type="Gene3D" id="3.40.30.10">
    <property type="entry name" value="Glutaredoxin"/>
    <property type="match status" value="1"/>
</dbReference>
<dbReference type="PANTHER" id="PTHR21737:SF3">
    <property type="entry name" value="POLYGLUTAMINE-BINDING PROTEIN 1"/>
    <property type="match status" value="1"/>
</dbReference>
<evidence type="ECO:0000256" key="13">
    <source>
        <dbReference type="ARBA" id="ARBA00042167"/>
    </source>
</evidence>